<dbReference type="EMBL" id="MFLI01000005">
    <property type="protein sequence ID" value="OGG62654.1"/>
    <property type="molecule type" value="Genomic_DNA"/>
</dbReference>
<keyword evidence="2 7" id="KW-0227">DNA damage</keyword>
<dbReference type="Gene3D" id="1.10.8.420">
    <property type="entry name" value="RecR Domain 1"/>
    <property type="match status" value="1"/>
</dbReference>
<dbReference type="GO" id="GO:0008270">
    <property type="term" value="F:zinc ion binding"/>
    <property type="evidence" value="ECO:0007669"/>
    <property type="project" value="UniProtKB-KW"/>
</dbReference>
<keyword evidence="1 7" id="KW-0479">Metal-binding</keyword>
<accession>A0A1F6DML8</accession>
<keyword evidence="6 7" id="KW-0234">DNA repair</keyword>
<gene>
    <name evidence="7" type="primary">recR</name>
    <name evidence="9" type="ORF">A3C19_02735</name>
</gene>
<keyword evidence="5 7" id="KW-0233">DNA recombination</keyword>
<dbReference type="InterPro" id="IPR006171">
    <property type="entry name" value="TOPRIM_dom"/>
</dbReference>
<dbReference type="PANTHER" id="PTHR30446:SF0">
    <property type="entry name" value="RECOMBINATION PROTEIN RECR"/>
    <property type="match status" value="1"/>
</dbReference>
<comment type="caution">
    <text evidence="7">Lacks conserved residue(s) required for the propagation of feature annotation.</text>
</comment>
<dbReference type="AlphaFoldDB" id="A0A1F6DML8"/>
<keyword evidence="3 7" id="KW-0863">Zinc-finger</keyword>
<dbReference type="Gene3D" id="3.40.1360.10">
    <property type="match status" value="1"/>
</dbReference>
<dbReference type="InterPro" id="IPR023627">
    <property type="entry name" value="Rcmb_RecR"/>
</dbReference>
<dbReference type="STRING" id="1798495.A3C19_02735"/>
<dbReference type="Pfam" id="PF21176">
    <property type="entry name" value="RecR_HhH"/>
    <property type="match status" value="1"/>
</dbReference>
<comment type="function">
    <text evidence="7">May play a role in DNA repair. It seems to be involved in an RecBC-independent recombinational process of DNA repair. It may act with RecF and RecO.</text>
</comment>
<dbReference type="Proteomes" id="UP000178532">
    <property type="component" value="Unassembled WGS sequence"/>
</dbReference>
<name>A0A1F6DML8_9BACT</name>
<dbReference type="Pfam" id="PF13662">
    <property type="entry name" value="Toprim_4"/>
    <property type="match status" value="1"/>
</dbReference>
<dbReference type="PROSITE" id="PS50880">
    <property type="entry name" value="TOPRIM"/>
    <property type="match status" value="1"/>
</dbReference>
<evidence type="ECO:0000256" key="3">
    <source>
        <dbReference type="ARBA" id="ARBA00022771"/>
    </source>
</evidence>
<dbReference type="InterPro" id="IPR000093">
    <property type="entry name" value="DNA_Rcmb_RecR"/>
</dbReference>
<dbReference type="SMART" id="SM00493">
    <property type="entry name" value="TOPRIM"/>
    <property type="match status" value="1"/>
</dbReference>
<dbReference type="PANTHER" id="PTHR30446">
    <property type="entry name" value="RECOMBINATION PROTEIN RECR"/>
    <property type="match status" value="1"/>
</dbReference>
<evidence type="ECO:0000256" key="7">
    <source>
        <dbReference type="HAMAP-Rule" id="MF_00017"/>
    </source>
</evidence>
<sequence length="211" mass="23149">MDHIEELARALARFPGIGPRQGKRFVYYLLAEPAEERARLAELVATLGKDVHRCSECLRFYNGGSAATVCNYCSDKMRDDSLLMIVEKDQDLSAVERAGTYRGRYFVLGGVLTLTGKGAFREKELVRRVEKHLQKGLPAGGGSASGGQEVVLALSATSEGEHTTDRVRSLLAPYRDHLKISMLGRGLATGSELEYSDAETLRAALTNRKET</sequence>
<keyword evidence="4 7" id="KW-0862">Zinc</keyword>
<dbReference type="SUPFAM" id="SSF111304">
    <property type="entry name" value="Recombination protein RecR"/>
    <property type="match status" value="1"/>
</dbReference>
<evidence type="ECO:0000256" key="5">
    <source>
        <dbReference type="ARBA" id="ARBA00023172"/>
    </source>
</evidence>
<feature type="domain" description="Toprim" evidence="8">
    <location>
        <begin position="81"/>
        <end position="186"/>
    </location>
</feature>
<comment type="caution">
    <text evidence="9">The sequence shown here is derived from an EMBL/GenBank/DDBJ whole genome shotgun (WGS) entry which is preliminary data.</text>
</comment>
<protein>
    <recommendedName>
        <fullName evidence="7">Recombination protein RecR</fullName>
    </recommendedName>
</protein>
<evidence type="ECO:0000256" key="1">
    <source>
        <dbReference type="ARBA" id="ARBA00022723"/>
    </source>
</evidence>
<dbReference type="GO" id="GO:0006310">
    <property type="term" value="P:DNA recombination"/>
    <property type="evidence" value="ECO:0007669"/>
    <property type="project" value="UniProtKB-UniRule"/>
</dbReference>
<proteinExistence type="inferred from homology"/>
<evidence type="ECO:0000313" key="10">
    <source>
        <dbReference type="Proteomes" id="UP000178532"/>
    </source>
</evidence>
<evidence type="ECO:0000259" key="8">
    <source>
        <dbReference type="PROSITE" id="PS50880"/>
    </source>
</evidence>
<evidence type="ECO:0000256" key="6">
    <source>
        <dbReference type="ARBA" id="ARBA00023204"/>
    </source>
</evidence>
<comment type="similarity">
    <text evidence="7">Belongs to the RecR family.</text>
</comment>
<dbReference type="HAMAP" id="MF_00017">
    <property type="entry name" value="RecR"/>
    <property type="match status" value="1"/>
</dbReference>
<evidence type="ECO:0000256" key="2">
    <source>
        <dbReference type="ARBA" id="ARBA00022763"/>
    </source>
</evidence>
<dbReference type="GO" id="GO:0003677">
    <property type="term" value="F:DNA binding"/>
    <property type="evidence" value="ECO:0007669"/>
    <property type="project" value="UniProtKB-UniRule"/>
</dbReference>
<organism evidence="9 10">
    <name type="scientific">Candidatus Kaiserbacteria bacterium RIFCSPHIGHO2_02_FULL_54_22</name>
    <dbReference type="NCBI Taxonomy" id="1798495"/>
    <lineage>
        <taxon>Bacteria</taxon>
        <taxon>Candidatus Kaiseribacteriota</taxon>
    </lineage>
</organism>
<dbReference type="Pfam" id="PF21175">
    <property type="entry name" value="RecR_C"/>
    <property type="match status" value="1"/>
</dbReference>
<evidence type="ECO:0000256" key="4">
    <source>
        <dbReference type="ARBA" id="ARBA00022833"/>
    </source>
</evidence>
<reference evidence="9 10" key="1">
    <citation type="journal article" date="2016" name="Nat. Commun.">
        <title>Thousands of microbial genomes shed light on interconnected biogeochemical processes in an aquifer system.</title>
        <authorList>
            <person name="Anantharaman K."/>
            <person name="Brown C.T."/>
            <person name="Hug L.A."/>
            <person name="Sharon I."/>
            <person name="Castelle C.J."/>
            <person name="Probst A.J."/>
            <person name="Thomas B.C."/>
            <person name="Singh A."/>
            <person name="Wilkins M.J."/>
            <person name="Karaoz U."/>
            <person name="Brodie E.L."/>
            <person name="Williams K.H."/>
            <person name="Hubbard S.S."/>
            <person name="Banfield J.F."/>
        </authorList>
    </citation>
    <scope>NUCLEOTIDE SEQUENCE [LARGE SCALE GENOMIC DNA]</scope>
</reference>
<evidence type="ECO:0000313" key="9">
    <source>
        <dbReference type="EMBL" id="OGG62654.1"/>
    </source>
</evidence>
<dbReference type="GO" id="GO:0006281">
    <property type="term" value="P:DNA repair"/>
    <property type="evidence" value="ECO:0007669"/>
    <property type="project" value="UniProtKB-UniRule"/>
</dbReference>